<dbReference type="Proteomes" id="UP000189818">
    <property type="component" value="Unassembled WGS sequence"/>
</dbReference>
<dbReference type="RefSeq" id="WP_176152462.1">
    <property type="nucleotide sequence ID" value="NZ_FUYM01000002.1"/>
</dbReference>
<keyword evidence="3" id="KW-1185">Reference proteome</keyword>
<gene>
    <name evidence="2" type="ORF">SAMN06295920_102140</name>
</gene>
<dbReference type="SUPFAM" id="SSF69118">
    <property type="entry name" value="AhpD-like"/>
    <property type="match status" value="1"/>
</dbReference>
<reference evidence="3" key="1">
    <citation type="submission" date="2017-02" db="EMBL/GenBank/DDBJ databases">
        <authorList>
            <person name="Varghese N."/>
            <person name="Submissions S."/>
        </authorList>
    </citation>
    <scope>NUCLEOTIDE SEQUENCE [LARGE SCALE GENOMIC DNA]</scope>
    <source>
        <strain evidence="3">UM2</strain>
    </source>
</reference>
<dbReference type="STRING" id="439228.SAMN06295920_102140"/>
<dbReference type="InterPro" id="IPR029032">
    <property type="entry name" value="AhpD-like"/>
</dbReference>
<feature type="domain" description="Carboxymuconolactone decarboxylase-like" evidence="1">
    <location>
        <begin position="48"/>
        <end position="113"/>
    </location>
</feature>
<protein>
    <submittedName>
        <fullName evidence="2">4-carboxymuconolactone decarboxylase</fullName>
    </submittedName>
</protein>
<dbReference type="AlphaFoldDB" id="A0A1T5AQQ8"/>
<dbReference type="EMBL" id="FUYM01000002">
    <property type="protein sequence ID" value="SKB37209.1"/>
    <property type="molecule type" value="Genomic_DNA"/>
</dbReference>
<dbReference type="GO" id="GO:0051920">
    <property type="term" value="F:peroxiredoxin activity"/>
    <property type="evidence" value="ECO:0007669"/>
    <property type="project" value="InterPro"/>
</dbReference>
<dbReference type="PANTHER" id="PTHR34846">
    <property type="entry name" value="4-CARBOXYMUCONOLACTONE DECARBOXYLASE FAMILY PROTEIN (AFU_ORTHOLOGUE AFUA_6G11590)"/>
    <property type="match status" value="1"/>
</dbReference>
<dbReference type="InterPro" id="IPR003779">
    <property type="entry name" value="CMD-like"/>
</dbReference>
<dbReference type="Gene3D" id="1.20.1290.10">
    <property type="entry name" value="AhpD-like"/>
    <property type="match status" value="1"/>
</dbReference>
<evidence type="ECO:0000259" key="1">
    <source>
        <dbReference type="Pfam" id="PF02627"/>
    </source>
</evidence>
<organism evidence="2 3">
    <name type="scientific">Rhizorhabdus histidinilytica</name>
    <dbReference type="NCBI Taxonomy" id="439228"/>
    <lineage>
        <taxon>Bacteria</taxon>
        <taxon>Pseudomonadati</taxon>
        <taxon>Pseudomonadota</taxon>
        <taxon>Alphaproteobacteria</taxon>
        <taxon>Sphingomonadales</taxon>
        <taxon>Sphingomonadaceae</taxon>
        <taxon>Rhizorhabdus</taxon>
    </lineage>
</organism>
<sequence>MTGPSKPPIGLPASLEGATREQRRVAELIASGPRGSVPSPFLAMLDAPPLAEAIQAVGAVLRFSSILPDAEREIAILATAGAVRCGYEWNYHAPIARAAGVAEAVVAATLPDAFGMEDEPAATLIRLCRRVASEGESDPDLLTAAVERFGRAGATEIVAIAGYYRLLAGFIKAGGFDQPFSPFP</sequence>
<evidence type="ECO:0000313" key="2">
    <source>
        <dbReference type="EMBL" id="SKB37209.1"/>
    </source>
</evidence>
<evidence type="ECO:0000313" key="3">
    <source>
        <dbReference type="Proteomes" id="UP000189818"/>
    </source>
</evidence>
<name>A0A1T5AQQ8_9SPHN</name>
<dbReference type="Pfam" id="PF02627">
    <property type="entry name" value="CMD"/>
    <property type="match status" value="1"/>
</dbReference>
<accession>A0A1T5AQQ8</accession>
<proteinExistence type="predicted"/>
<dbReference type="PANTHER" id="PTHR34846:SF11">
    <property type="entry name" value="4-CARBOXYMUCONOLACTONE DECARBOXYLASE FAMILY PROTEIN (AFU_ORTHOLOGUE AFUA_6G11590)"/>
    <property type="match status" value="1"/>
</dbReference>